<feature type="compositionally biased region" description="Polar residues" evidence="1">
    <location>
        <begin position="61"/>
        <end position="71"/>
    </location>
</feature>
<protein>
    <submittedName>
        <fullName evidence="2">Uncharacterized protein</fullName>
    </submittedName>
</protein>
<sequence length="258" mass="28095">MLKTQHQRHAIANPGIMAASWKLEVEINHMLSARAFRIQRSRTSSVVLTFQVNQGRGATVKTSASSLQANDAGTRPAKSSRRKSAVLTMQDTKQPYDPYQAGAVSMRCVAVTVQGELEILYGTCWACPVMVRHHWSIADGDVSATGEVKCAAPYIGNVARNVLLYAGNAQPASAITTETGIAGRDGQDATSMTNTHDSKFDRMCTSGRDTTAARDSPEWARCRCQRVLDFDRPVTLALMTQKSIEPVMFSWLGATNVV</sequence>
<dbReference type="RefSeq" id="XP_018380682.1">
    <property type="nucleotide sequence ID" value="XM_018523818.1"/>
</dbReference>
<name>A0A177D7F9_ALTAL</name>
<organism evidence="2 3">
    <name type="scientific">Alternaria alternata</name>
    <name type="common">Alternaria rot fungus</name>
    <name type="synonym">Torula alternata</name>
    <dbReference type="NCBI Taxonomy" id="5599"/>
    <lineage>
        <taxon>Eukaryota</taxon>
        <taxon>Fungi</taxon>
        <taxon>Dikarya</taxon>
        <taxon>Ascomycota</taxon>
        <taxon>Pezizomycotina</taxon>
        <taxon>Dothideomycetes</taxon>
        <taxon>Pleosporomycetidae</taxon>
        <taxon>Pleosporales</taxon>
        <taxon>Pleosporineae</taxon>
        <taxon>Pleosporaceae</taxon>
        <taxon>Alternaria</taxon>
        <taxon>Alternaria sect. Alternaria</taxon>
        <taxon>Alternaria alternata complex</taxon>
    </lineage>
</organism>
<dbReference type="KEGG" id="aalt:CC77DRAFT_1013214"/>
<evidence type="ECO:0000256" key="1">
    <source>
        <dbReference type="SAM" id="MobiDB-lite"/>
    </source>
</evidence>
<evidence type="ECO:0000313" key="2">
    <source>
        <dbReference type="EMBL" id="OAG15261.1"/>
    </source>
</evidence>
<gene>
    <name evidence="2" type="ORF">CC77DRAFT_1013214</name>
</gene>
<dbReference type="VEuPathDB" id="FungiDB:CC77DRAFT_1013214"/>
<proteinExistence type="predicted"/>
<dbReference type="Proteomes" id="UP000077248">
    <property type="component" value="Unassembled WGS sequence"/>
</dbReference>
<reference evidence="2 3" key="1">
    <citation type="submission" date="2016-05" db="EMBL/GenBank/DDBJ databases">
        <title>Comparative analysis of secretome profiles of manganese(II)-oxidizing ascomycete fungi.</title>
        <authorList>
            <consortium name="DOE Joint Genome Institute"/>
            <person name="Zeiner C.A."/>
            <person name="Purvine S.O."/>
            <person name="Zink E.M."/>
            <person name="Wu S."/>
            <person name="Pasa-Tolic L."/>
            <person name="Chaput D.L."/>
            <person name="Haridas S."/>
            <person name="Grigoriev I.V."/>
            <person name="Santelli C.M."/>
            <person name="Hansel C.M."/>
        </authorList>
    </citation>
    <scope>NUCLEOTIDE SEQUENCE [LARGE SCALE GENOMIC DNA]</scope>
    <source>
        <strain evidence="2 3">SRC1lrK2f</strain>
    </source>
</reference>
<dbReference type="GeneID" id="29109412"/>
<keyword evidence="3" id="KW-1185">Reference proteome</keyword>
<dbReference type="EMBL" id="KV441494">
    <property type="protein sequence ID" value="OAG15261.1"/>
    <property type="molecule type" value="Genomic_DNA"/>
</dbReference>
<evidence type="ECO:0000313" key="3">
    <source>
        <dbReference type="Proteomes" id="UP000077248"/>
    </source>
</evidence>
<accession>A0A177D7F9</accession>
<dbReference type="AlphaFoldDB" id="A0A177D7F9"/>
<feature type="region of interest" description="Disordered" evidence="1">
    <location>
        <begin position="61"/>
        <end position="88"/>
    </location>
</feature>